<dbReference type="Proteomes" id="UP000629098">
    <property type="component" value="Unassembled WGS sequence"/>
</dbReference>
<reference evidence="1" key="1">
    <citation type="submission" date="2020-09" db="EMBL/GenBank/DDBJ databases">
        <title>Iningainema tapete sp. nov. (Scytonemataceae, Cyanobacteria) from greenhouses in central Florida (USA) produces two types of nodularin with biosynthetic potential for microcystin-LR and anabaenopeptins.</title>
        <authorList>
            <person name="Berthold D.E."/>
            <person name="Lefler F.W."/>
            <person name="Huang I.-S."/>
            <person name="Abdulla H."/>
            <person name="Zimba P.V."/>
            <person name="Laughinghouse H.D. IV."/>
        </authorList>
    </citation>
    <scope>NUCLEOTIDE SEQUENCE</scope>
    <source>
        <strain evidence="1">BLCCT55</strain>
    </source>
</reference>
<sequence length="85" mass="9875">MKSILSQPQAQAYTVDVDWADRWQVYQRLKELGIPCSCGTNQPLTVEIGNTIAAVQLWSVVRQFTIARAELIRSLELCWYKRYKQ</sequence>
<dbReference type="EMBL" id="JACXAE010000046">
    <property type="protein sequence ID" value="MBD2772819.1"/>
    <property type="molecule type" value="Genomic_DNA"/>
</dbReference>
<dbReference type="InterPro" id="IPR054637">
    <property type="entry name" value="Asr1405_Asl0597-like"/>
</dbReference>
<accession>A0A8J6XJT4</accession>
<proteinExistence type="predicted"/>
<dbReference type="NCBIfam" id="NF045598">
    <property type="entry name" value="asr1405_asl0597"/>
    <property type="match status" value="1"/>
</dbReference>
<evidence type="ECO:0000313" key="1">
    <source>
        <dbReference type="EMBL" id="MBD2772819.1"/>
    </source>
</evidence>
<protein>
    <submittedName>
        <fullName evidence="1">Uncharacterized protein</fullName>
    </submittedName>
</protein>
<organism evidence="1 2">
    <name type="scientific">Iningainema tapete BLCC-T55</name>
    <dbReference type="NCBI Taxonomy" id="2748662"/>
    <lineage>
        <taxon>Bacteria</taxon>
        <taxon>Bacillati</taxon>
        <taxon>Cyanobacteriota</taxon>
        <taxon>Cyanophyceae</taxon>
        <taxon>Nostocales</taxon>
        <taxon>Scytonemataceae</taxon>
        <taxon>Iningainema tapete</taxon>
    </lineage>
</organism>
<dbReference type="RefSeq" id="WP_190827881.1">
    <property type="nucleotide sequence ID" value="NZ_CAWPPI010000046.1"/>
</dbReference>
<dbReference type="AlphaFoldDB" id="A0A8J6XJT4"/>
<name>A0A8J6XJT4_9CYAN</name>
<evidence type="ECO:0000313" key="2">
    <source>
        <dbReference type="Proteomes" id="UP000629098"/>
    </source>
</evidence>
<keyword evidence="2" id="KW-1185">Reference proteome</keyword>
<gene>
    <name evidence="1" type="ORF">ICL16_12235</name>
</gene>
<comment type="caution">
    <text evidence="1">The sequence shown here is derived from an EMBL/GenBank/DDBJ whole genome shotgun (WGS) entry which is preliminary data.</text>
</comment>